<dbReference type="PANTHER" id="PTHR35793">
    <property type="entry name" value="INNER MEMBRANE PROTEIN YJIG"/>
    <property type="match status" value="1"/>
</dbReference>
<keyword evidence="1" id="KW-0812">Transmembrane</keyword>
<dbReference type="InterPro" id="IPR052549">
    <property type="entry name" value="SpmB"/>
</dbReference>
<feature type="transmembrane region" description="Helical" evidence="1">
    <location>
        <begin position="389"/>
        <end position="411"/>
    </location>
</feature>
<protein>
    <submittedName>
        <fullName evidence="3">Nucleoside recognition domain-containing protein</fullName>
    </submittedName>
</protein>
<dbReference type="PANTHER" id="PTHR35793:SF2">
    <property type="entry name" value="INNER MEMBRANE PROTEIN YJIG"/>
    <property type="match status" value="1"/>
</dbReference>
<feature type="transmembrane region" description="Helical" evidence="1">
    <location>
        <begin position="275"/>
        <end position="295"/>
    </location>
</feature>
<feature type="domain" description="Nucleoside transporter/FeoB GTPase Gate" evidence="2">
    <location>
        <begin position="51"/>
        <end position="158"/>
    </location>
</feature>
<evidence type="ECO:0000259" key="2">
    <source>
        <dbReference type="Pfam" id="PF07670"/>
    </source>
</evidence>
<keyword evidence="1" id="KW-0472">Membrane</keyword>
<keyword evidence="4" id="KW-1185">Reference proteome</keyword>
<dbReference type="PIRSF" id="PIRSF036542">
    <property type="entry name" value="SpmA_SpmB"/>
    <property type="match status" value="1"/>
</dbReference>
<feature type="transmembrane region" description="Helical" evidence="1">
    <location>
        <begin position="206"/>
        <end position="224"/>
    </location>
</feature>
<proteinExistence type="predicted"/>
<evidence type="ECO:0000313" key="3">
    <source>
        <dbReference type="EMBL" id="WMW80090.1"/>
    </source>
</evidence>
<feature type="transmembrane region" description="Helical" evidence="1">
    <location>
        <begin position="236"/>
        <end position="254"/>
    </location>
</feature>
<dbReference type="EMBL" id="CP133720">
    <property type="protein sequence ID" value="WMW80090.1"/>
    <property type="molecule type" value="Genomic_DNA"/>
</dbReference>
<accession>A0ABY9RFT9</accession>
<evidence type="ECO:0000256" key="1">
    <source>
        <dbReference type="SAM" id="Phobius"/>
    </source>
</evidence>
<feature type="transmembrane region" description="Helical" evidence="1">
    <location>
        <begin position="142"/>
        <end position="162"/>
    </location>
</feature>
<feature type="transmembrane region" description="Helical" evidence="1">
    <location>
        <begin position="354"/>
        <end position="377"/>
    </location>
</feature>
<reference evidence="3" key="1">
    <citation type="submission" date="2023-09" db="EMBL/GenBank/DDBJ databases">
        <title>Undibacterium sp. 20NA77.5 isolated from freshwater.</title>
        <authorList>
            <person name="Le V."/>
            <person name="Ko S.-R."/>
            <person name="Ahn C.-Y."/>
            <person name="Oh H.-M."/>
        </authorList>
    </citation>
    <scope>NUCLEOTIDE SEQUENCE</scope>
    <source>
        <strain evidence="3">20NA77.5</strain>
    </source>
</reference>
<dbReference type="Pfam" id="PF07670">
    <property type="entry name" value="Gate"/>
    <property type="match status" value="2"/>
</dbReference>
<dbReference type="InterPro" id="IPR011642">
    <property type="entry name" value="Gate_dom"/>
</dbReference>
<dbReference type="RefSeq" id="WP_309481583.1">
    <property type="nucleotide sequence ID" value="NZ_CP133720.1"/>
</dbReference>
<organism evidence="3 4">
    <name type="scientific">Undibacterium cyanobacteriorum</name>
    <dbReference type="NCBI Taxonomy" id="3073561"/>
    <lineage>
        <taxon>Bacteria</taxon>
        <taxon>Pseudomonadati</taxon>
        <taxon>Pseudomonadota</taxon>
        <taxon>Betaproteobacteria</taxon>
        <taxon>Burkholderiales</taxon>
        <taxon>Oxalobacteraceae</taxon>
        <taxon>Undibacterium</taxon>
    </lineage>
</organism>
<keyword evidence="1" id="KW-1133">Transmembrane helix</keyword>
<dbReference type="Proteomes" id="UP001181355">
    <property type="component" value="Chromosome"/>
</dbReference>
<dbReference type="InterPro" id="IPR011415">
    <property type="entry name" value="SpmA_SpmB"/>
</dbReference>
<name>A0ABY9RFT9_9BURK</name>
<evidence type="ECO:0000313" key="4">
    <source>
        <dbReference type="Proteomes" id="UP001181355"/>
    </source>
</evidence>
<feature type="transmembrane region" description="Helical" evidence="1">
    <location>
        <begin position="6"/>
        <end position="25"/>
    </location>
</feature>
<gene>
    <name evidence="3" type="ORF">RF679_15765</name>
</gene>
<sequence>MALNYIWIGFFIVGFIAALAQWLFFGDTEVFKRIMDGTFDSARVGVMEIALPLAGVMTLWLGIMNIGEKAGAIDWLAKIIAPFFQRIFPGVPKDHPANGHMVMNFSANLLGLDNAATPFGLKAMESLQTLNPNKDEASDAQIMFLVLHTSGLTLIPLAIMAQRAVLGAADPSDIFIPCMIATYVATMVGLVAVAIRQRINLLNRVVMGWLGGITGFIIFLVWYLSQCLTRTELEVFSKLTANLLLFSIIIAFLVGGMRKKVNVYEAFIEGAKGGITTSITIMPYLVGMLVAIGVLRNSGVLGMIVSGFTWFFTQLGINTDFTAALPTALMKPLSGSGSRAMMVDAMKTYGPDSFVGRLSCIFQGSADTTFYIVALYFGSVGIRKTRYAISLGLLADLAGVIAAIFVAYLFFH</sequence>
<feature type="domain" description="Nucleoside transporter/FeoB GTPase Gate" evidence="2">
    <location>
        <begin position="279"/>
        <end position="382"/>
    </location>
</feature>
<feature type="transmembrane region" description="Helical" evidence="1">
    <location>
        <begin position="174"/>
        <end position="194"/>
    </location>
</feature>